<evidence type="ECO:0000313" key="1">
    <source>
        <dbReference type="EMBL" id="GCC38229.1"/>
    </source>
</evidence>
<dbReference type="Proteomes" id="UP000287033">
    <property type="component" value="Unassembled WGS sequence"/>
</dbReference>
<keyword evidence="2" id="KW-1185">Reference proteome</keyword>
<organism evidence="1 2">
    <name type="scientific">Chiloscyllium punctatum</name>
    <name type="common">Brownbanded bambooshark</name>
    <name type="synonym">Hemiscyllium punctatum</name>
    <dbReference type="NCBI Taxonomy" id="137246"/>
    <lineage>
        <taxon>Eukaryota</taxon>
        <taxon>Metazoa</taxon>
        <taxon>Chordata</taxon>
        <taxon>Craniata</taxon>
        <taxon>Vertebrata</taxon>
        <taxon>Chondrichthyes</taxon>
        <taxon>Elasmobranchii</taxon>
        <taxon>Galeomorphii</taxon>
        <taxon>Galeoidea</taxon>
        <taxon>Orectolobiformes</taxon>
        <taxon>Hemiscylliidae</taxon>
        <taxon>Chiloscyllium</taxon>
    </lineage>
</organism>
<reference evidence="1 2" key="1">
    <citation type="journal article" date="2018" name="Nat. Ecol. Evol.">
        <title>Shark genomes provide insights into elasmobranch evolution and the origin of vertebrates.</title>
        <authorList>
            <person name="Hara Y"/>
            <person name="Yamaguchi K"/>
            <person name="Onimaru K"/>
            <person name="Kadota M"/>
            <person name="Koyanagi M"/>
            <person name="Keeley SD"/>
            <person name="Tatsumi K"/>
            <person name="Tanaka K"/>
            <person name="Motone F"/>
            <person name="Kageyama Y"/>
            <person name="Nozu R"/>
            <person name="Adachi N"/>
            <person name="Nishimura O"/>
            <person name="Nakagawa R"/>
            <person name="Tanegashima C"/>
            <person name="Kiyatake I"/>
            <person name="Matsumoto R"/>
            <person name="Murakumo K"/>
            <person name="Nishida K"/>
            <person name="Terakita A"/>
            <person name="Kuratani S"/>
            <person name="Sato K"/>
            <person name="Hyodo S Kuraku.S."/>
        </authorList>
    </citation>
    <scope>NUCLEOTIDE SEQUENCE [LARGE SCALE GENOMIC DNA]</scope>
</reference>
<sequence length="210" mass="21083">MTRRGDLCSSSADRVSRGQVEGVVSAPRAVGKASSAPGVGLDLQLKSCGVSASGRTFSKNRVWKSTERNPPRTNSARVCGCGVEGPQCGCGLEGPQCGCGLEGPQCGCGLEGPQCGCGVEDLQCGCGVEGPRCGCGVKGPQCGCGLEGPQCGCGLEGPQCGCGLEGPQCGCGVEDLQCGYGVEGAQCGYGGMRRSGFAVLKHTKRPVRIG</sequence>
<protein>
    <submittedName>
        <fullName evidence="1">Uncharacterized protein</fullName>
    </submittedName>
</protein>
<comment type="caution">
    <text evidence="1">The sequence shown here is derived from an EMBL/GenBank/DDBJ whole genome shotgun (WGS) entry which is preliminary data.</text>
</comment>
<name>A0A401T6F2_CHIPU</name>
<accession>A0A401T6F2</accession>
<dbReference type="STRING" id="137246.A0A401T6F2"/>
<dbReference type="OrthoDB" id="9943385at2759"/>
<dbReference type="EMBL" id="BEZZ01001138">
    <property type="protein sequence ID" value="GCC38229.1"/>
    <property type="molecule type" value="Genomic_DNA"/>
</dbReference>
<evidence type="ECO:0000313" key="2">
    <source>
        <dbReference type="Proteomes" id="UP000287033"/>
    </source>
</evidence>
<dbReference type="AlphaFoldDB" id="A0A401T6F2"/>
<gene>
    <name evidence="1" type="ORF">chiPu_0016741</name>
</gene>
<proteinExistence type="predicted"/>